<feature type="transmembrane region" description="Helical" evidence="1">
    <location>
        <begin position="214"/>
        <end position="236"/>
    </location>
</feature>
<gene>
    <name evidence="1" type="primary">amj</name>
    <name evidence="2" type="ORF">L7E55_02535</name>
</gene>
<evidence type="ECO:0000313" key="3">
    <source>
        <dbReference type="Proteomes" id="UP001154312"/>
    </source>
</evidence>
<feature type="transmembrane region" description="Helical" evidence="1">
    <location>
        <begin position="102"/>
        <end position="126"/>
    </location>
</feature>
<reference evidence="2" key="1">
    <citation type="submission" date="2022-02" db="EMBL/GenBank/DDBJ databases">
        <authorList>
            <person name="Leng L."/>
        </authorList>
    </citation>
    <scope>NUCLEOTIDE SEQUENCE</scope>
    <source>
        <strain evidence="2">JI</strain>
    </source>
</reference>
<keyword evidence="1" id="KW-1003">Cell membrane</keyword>
<dbReference type="GO" id="GO:0009252">
    <property type="term" value="P:peptidoglycan biosynthetic process"/>
    <property type="evidence" value="ECO:0007669"/>
    <property type="project" value="UniProtKB-UniRule"/>
</dbReference>
<dbReference type="Proteomes" id="UP001154312">
    <property type="component" value="Unassembled WGS sequence"/>
</dbReference>
<name>A0A9X4JUZ3_9FIRM</name>
<protein>
    <recommendedName>
        <fullName evidence="1">Lipid II flippase Amj</fullName>
    </recommendedName>
</protein>
<sequence length="290" mass="31714">MDRLLIVAALTAVIHMINTLTYSVRLSGVRTRRLATAISLFNVIFLLASTANTIQGPLLSSIVERAINTGEAQIIGKIPGDQLINQPVYMEQLALLDHDIRFVIAAATVGTIVGTALIPAFVHIFIRAIFLFEESGSVPRMIGMVIISPRRLFSLSRQFYLPRRNSFKSLTLRRIALPKTFLFLNIIVTGVYTTGVLSSLYAGALFPDYRSTAALLSAVINGIATVLAATVVDPTAASITDQAIRGERSEDDVKQMALYLSVTRFLGTIFAQAIFLPSAYFIKYVATWLA</sequence>
<feature type="transmembrane region" description="Helical" evidence="1">
    <location>
        <begin position="257"/>
        <end position="282"/>
    </location>
</feature>
<accession>A0A9X4JUZ3</accession>
<keyword evidence="3" id="KW-1185">Reference proteome</keyword>
<keyword evidence="1" id="KW-0961">Cell wall biogenesis/degradation</keyword>
<comment type="caution">
    <text evidence="2">The sequence shown here is derived from an EMBL/GenBank/DDBJ whole genome shotgun (WGS) entry which is preliminary data.</text>
</comment>
<comment type="pathway">
    <text evidence="1">Cell wall biogenesis; peptidoglycan biosynthesis.</text>
</comment>
<comment type="subcellular location">
    <subcellularLocation>
        <location evidence="1">Cell membrane</location>
        <topology evidence="1">Multi-pass membrane protein</topology>
    </subcellularLocation>
</comment>
<keyword evidence="1" id="KW-0573">Peptidoglycan synthesis</keyword>
<comment type="caution">
    <text evidence="1">Lacks conserved residue(s) required for the propagation of feature annotation.</text>
</comment>
<feature type="transmembrane region" description="Helical" evidence="1">
    <location>
        <begin position="181"/>
        <end position="202"/>
    </location>
</feature>
<proteinExistence type="inferred from homology"/>
<dbReference type="InterPro" id="IPR021260">
    <property type="entry name" value="Amj"/>
</dbReference>
<evidence type="ECO:0000313" key="2">
    <source>
        <dbReference type="EMBL" id="MDF9407241.1"/>
    </source>
</evidence>
<keyword evidence="1" id="KW-0472">Membrane</keyword>
<comment type="function">
    <text evidence="1">Involved in peptidoglycan biosynthesis. Transports lipid-linked peptidoglycan precursors from the inner to the outer leaflet of the cytoplasmic membrane.</text>
</comment>
<keyword evidence="1" id="KW-0812">Transmembrane</keyword>
<keyword evidence="1" id="KW-1133">Transmembrane helix</keyword>
<dbReference type="GO" id="GO:0015648">
    <property type="term" value="F:lipid-linked peptidoglycan transporter activity"/>
    <property type="evidence" value="ECO:0007669"/>
    <property type="project" value="UniProtKB-UniRule"/>
</dbReference>
<keyword evidence="1" id="KW-0133">Cell shape</keyword>
<dbReference type="GO" id="GO:0071555">
    <property type="term" value="P:cell wall organization"/>
    <property type="evidence" value="ECO:0007669"/>
    <property type="project" value="UniProtKB-KW"/>
</dbReference>
<evidence type="ECO:0000256" key="1">
    <source>
        <dbReference type="HAMAP-Rule" id="MF_02077"/>
    </source>
</evidence>
<dbReference type="GO" id="GO:0008360">
    <property type="term" value="P:regulation of cell shape"/>
    <property type="evidence" value="ECO:0007669"/>
    <property type="project" value="UniProtKB-KW"/>
</dbReference>
<dbReference type="Pfam" id="PF10997">
    <property type="entry name" value="Amj"/>
    <property type="match status" value="1"/>
</dbReference>
<dbReference type="AlphaFoldDB" id="A0A9X4JUZ3"/>
<feature type="transmembrane region" description="Helical" evidence="1">
    <location>
        <begin position="33"/>
        <end position="51"/>
    </location>
</feature>
<comment type="similarity">
    <text evidence="1">Belongs to the Amj family.</text>
</comment>
<dbReference type="GO" id="GO:0005886">
    <property type="term" value="C:plasma membrane"/>
    <property type="evidence" value="ECO:0007669"/>
    <property type="project" value="UniProtKB-SubCell"/>
</dbReference>
<keyword evidence="1" id="KW-0813">Transport</keyword>
<organism evidence="2 3">
    <name type="scientific">Pelotomaculum isophthalicicum JI</name>
    <dbReference type="NCBI Taxonomy" id="947010"/>
    <lineage>
        <taxon>Bacteria</taxon>
        <taxon>Bacillati</taxon>
        <taxon>Bacillota</taxon>
        <taxon>Clostridia</taxon>
        <taxon>Eubacteriales</taxon>
        <taxon>Desulfotomaculaceae</taxon>
        <taxon>Pelotomaculum</taxon>
    </lineage>
</organism>
<dbReference type="RefSeq" id="WP_277442434.1">
    <property type="nucleotide sequence ID" value="NZ_JAKOAV010000003.1"/>
</dbReference>
<dbReference type="HAMAP" id="MF_02077">
    <property type="entry name" value="Amj_flippase"/>
    <property type="match status" value="1"/>
</dbReference>
<dbReference type="EMBL" id="JAKOAV010000003">
    <property type="protein sequence ID" value="MDF9407241.1"/>
    <property type="molecule type" value="Genomic_DNA"/>
</dbReference>